<dbReference type="InterPro" id="IPR014747">
    <property type="entry name" value="Bac_photo_RC_H_C"/>
</dbReference>
<protein>
    <recommendedName>
        <fullName evidence="3">PRC-barrel domain containing protein</fullName>
    </recommendedName>
</protein>
<evidence type="ECO:0000313" key="1">
    <source>
        <dbReference type="EMBL" id="GHI82959.1"/>
    </source>
</evidence>
<evidence type="ECO:0008006" key="3">
    <source>
        <dbReference type="Google" id="ProtNLM"/>
    </source>
</evidence>
<comment type="caution">
    <text evidence="1">The sequence shown here is derived from an EMBL/GenBank/DDBJ whole genome shotgun (WGS) entry which is preliminary data.</text>
</comment>
<dbReference type="InterPro" id="IPR011033">
    <property type="entry name" value="PRC_barrel-like_sf"/>
</dbReference>
<accession>A0A919GWK2</accession>
<dbReference type="Proteomes" id="UP000600026">
    <property type="component" value="Unassembled WGS sequence"/>
</dbReference>
<dbReference type="AlphaFoldDB" id="A0A919GWK2"/>
<name>A0A919GWK2_9ACTN</name>
<dbReference type="EMBL" id="BNEE01000003">
    <property type="protein sequence ID" value="GHI82959.1"/>
    <property type="molecule type" value="Genomic_DNA"/>
</dbReference>
<organism evidence="1 2">
    <name type="scientific">Streptomyces xanthophaeus</name>
    <dbReference type="NCBI Taxonomy" id="67385"/>
    <lineage>
        <taxon>Bacteria</taxon>
        <taxon>Bacillati</taxon>
        <taxon>Actinomycetota</taxon>
        <taxon>Actinomycetes</taxon>
        <taxon>Kitasatosporales</taxon>
        <taxon>Streptomycetaceae</taxon>
        <taxon>Streptomyces</taxon>
    </lineage>
</organism>
<dbReference type="GO" id="GO:0030077">
    <property type="term" value="C:plasma membrane light-harvesting complex"/>
    <property type="evidence" value="ECO:0007669"/>
    <property type="project" value="InterPro"/>
</dbReference>
<dbReference type="RefSeq" id="WP_031142911.1">
    <property type="nucleotide sequence ID" value="NZ_BNEE01000003.1"/>
</dbReference>
<dbReference type="SUPFAM" id="SSF50346">
    <property type="entry name" value="PRC-barrel domain"/>
    <property type="match status" value="1"/>
</dbReference>
<dbReference type="Gene3D" id="3.90.50.10">
    <property type="entry name" value="Photosynthetic Reaction Center, subunit H, domain 2"/>
    <property type="match status" value="1"/>
</dbReference>
<evidence type="ECO:0000313" key="2">
    <source>
        <dbReference type="Proteomes" id="UP000600026"/>
    </source>
</evidence>
<keyword evidence="2" id="KW-1185">Reference proteome</keyword>
<dbReference type="OrthoDB" id="4226408at2"/>
<gene>
    <name evidence="1" type="ORF">Sxan_03230</name>
</gene>
<dbReference type="GO" id="GO:0019684">
    <property type="term" value="P:photosynthesis, light reaction"/>
    <property type="evidence" value="ECO:0007669"/>
    <property type="project" value="InterPro"/>
</dbReference>
<sequence>MAEDPWSFGPSCGQLAGIDLTGWRVEAADGHIGEVDEHSDETGNAFLVVDAGGWIFGKLLIPAGAVTRIDRAGRTLHLSLSRGQVEDAPQFLPDQHRGDREYREDIVEYYWKAGPC</sequence>
<reference evidence="1" key="1">
    <citation type="submission" date="2020-09" db="EMBL/GenBank/DDBJ databases">
        <title>Whole genome shotgun sequence of Streptomyces xanthophaeus NBRC 12829.</title>
        <authorList>
            <person name="Komaki H."/>
            <person name="Tamura T."/>
        </authorList>
    </citation>
    <scope>NUCLEOTIDE SEQUENCE</scope>
    <source>
        <strain evidence="1">NBRC 12829</strain>
    </source>
</reference>
<proteinExistence type="predicted"/>